<feature type="compositionally biased region" description="Basic and acidic residues" evidence="2">
    <location>
        <begin position="44"/>
        <end position="57"/>
    </location>
</feature>
<keyword evidence="6" id="KW-1185">Reference proteome</keyword>
<dbReference type="OrthoDB" id="5431326at2"/>
<feature type="chain" id="PRO_5001799399" evidence="3">
    <location>
        <begin position="21"/>
        <end position="191"/>
    </location>
</feature>
<dbReference type="SUPFAM" id="SSF49329">
    <property type="entry name" value="Cu,Zn superoxide dismutase-like"/>
    <property type="match status" value="1"/>
</dbReference>
<dbReference type="PANTHER" id="PTHR10003">
    <property type="entry name" value="SUPEROXIDE DISMUTASE CU-ZN -RELATED"/>
    <property type="match status" value="1"/>
</dbReference>
<feature type="domain" description="Superoxide dismutase copper/zinc binding" evidence="4">
    <location>
        <begin position="62"/>
        <end position="189"/>
    </location>
</feature>
<dbReference type="Gene3D" id="2.60.40.200">
    <property type="entry name" value="Superoxide dismutase, copper/zinc binding domain"/>
    <property type="match status" value="1"/>
</dbReference>
<keyword evidence="3" id="KW-0732">Signal</keyword>
<dbReference type="PATRIC" id="fig|394096.3.peg.7321"/>
<dbReference type="Proteomes" id="UP000028725">
    <property type="component" value="Unassembled WGS sequence"/>
</dbReference>
<dbReference type="EMBL" id="JMCB01000019">
    <property type="protein sequence ID" value="KFE62937.1"/>
    <property type="molecule type" value="Genomic_DNA"/>
</dbReference>
<accession>A0A085W5H4</accession>
<evidence type="ECO:0000313" key="6">
    <source>
        <dbReference type="Proteomes" id="UP000028725"/>
    </source>
</evidence>
<dbReference type="GO" id="GO:0005507">
    <property type="term" value="F:copper ion binding"/>
    <property type="evidence" value="ECO:0007669"/>
    <property type="project" value="InterPro"/>
</dbReference>
<protein>
    <submittedName>
        <fullName evidence="5">Superoxide dismutase [Cu-Zn]</fullName>
    </submittedName>
</protein>
<proteinExistence type="inferred from homology"/>
<dbReference type="Pfam" id="PF00080">
    <property type="entry name" value="Sod_Cu"/>
    <property type="match status" value="1"/>
</dbReference>
<dbReference type="InterPro" id="IPR001424">
    <property type="entry name" value="SOD_Cu_Zn_dom"/>
</dbReference>
<evidence type="ECO:0000256" key="2">
    <source>
        <dbReference type="SAM" id="MobiDB-lite"/>
    </source>
</evidence>
<evidence type="ECO:0000256" key="3">
    <source>
        <dbReference type="SAM" id="SignalP"/>
    </source>
</evidence>
<evidence type="ECO:0000259" key="4">
    <source>
        <dbReference type="Pfam" id="PF00080"/>
    </source>
</evidence>
<sequence>MKTHALLTAATLAFAAPALAQSPKAAPPATAKKEEKAATPQDVKPSETAKAPLKDAKGQTVGDVTFEQYPHGLLIKGSLSNIPAGVHAIHIHEVGLCEGPEFKTAGGHFNPQKKAHGLMAPGGKHEGDLPNLTVGQDGKVQFEFFGGPNLTVRALQDTDGSAVVVHAKADDYKTDPTGEAGGRIACGVVSK</sequence>
<dbReference type="InterPro" id="IPR036423">
    <property type="entry name" value="SOD-like_Cu/Zn_dom_sf"/>
</dbReference>
<feature type="region of interest" description="Disordered" evidence="2">
    <location>
        <begin position="18"/>
        <end position="57"/>
    </location>
</feature>
<evidence type="ECO:0000256" key="1">
    <source>
        <dbReference type="ARBA" id="ARBA00010457"/>
    </source>
</evidence>
<dbReference type="InterPro" id="IPR024134">
    <property type="entry name" value="SOD_Cu/Zn_/chaperone"/>
</dbReference>
<dbReference type="AlphaFoldDB" id="A0A085W5H4"/>
<dbReference type="STRING" id="394096.DB31_2996"/>
<feature type="compositionally biased region" description="Low complexity" evidence="2">
    <location>
        <begin position="18"/>
        <end position="30"/>
    </location>
</feature>
<name>A0A085W5H4_9BACT</name>
<dbReference type="GO" id="GO:0006801">
    <property type="term" value="P:superoxide metabolic process"/>
    <property type="evidence" value="ECO:0007669"/>
    <property type="project" value="InterPro"/>
</dbReference>
<evidence type="ECO:0000313" key="5">
    <source>
        <dbReference type="EMBL" id="KFE62937.1"/>
    </source>
</evidence>
<comment type="caution">
    <text evidence="5">The sequence shown here is derived from an EMBL/GenBank/DDBJ whole genome shotgun (WGS) entry which is preliminary data.</text>
</comment>
<feature type="signal peptide" evidence="3">
    <location>
        <begin position="1"/>
        <end position="20"/>
    </location>
</feature>
<comment type="similarity">
    <text evidence="1">Belongs to the Cu-Zn superoxide dismutase family.</text>
</comment>
<organism evidence="5 6">
    <name type="scientific">Hyalangium minutum</name>
    <dbReference type="NCBI Taxonomy" id="394096"/>
    <lineage>
        <taxon>Bacteria</taxon>
        <taxon>Pseudomonadati</taxon>
        <taxon>Myxococcota</taxon>
        <taxon>Myxococcia</taxon>
        <taxon>Myxococcales</taxon>
        <taxon>Cystobacterineae</taxon>
        <taxon>Archangiaceae</taxon>
        <taxon>Hyalangium</taxon>
    </lineage>
</organism>
<dbReference type="RefSeq" id="WP_157232336.1">
    <property type="nucleotide sequence ID" value="NZ_JMCB01000019.1"/>
</dbReference>
<reference evidence="5 6" key="1">
    <citation type="submission" date="2014-04" db="EMBL/GenBank/DDBJ databases">
        <title>Genome assembly of Hyalangium minutum DSM 14724.</title>
        <authorList>
            <person name="Sharma G."/>
            <person name="Subramanian S."/>
        </authorList>
    </citation>
    <scope>NUCLEOTIDE SEQUENCE [LARGE SCALE GENOMIC DNA]</scope>
    <source>
        <strain evidence="5 6">DSM 14724</strain>
    </source>
</reference>
<gene>
    <name evidence="5" type="ORF">DB31_2996</name>
</gene>
<dbReference type="CDD" id="cd00305">
    <property type="entry name" value="Cu-Zn_Superoxide_Dismutase"/>
    <property type="match status" value="1"/>
</dbReference>